<dbReference type="SUPFAM" id="SSF52540">
    <property type="entry name" value="P-loop containing nucleoside triphosphate hydrolases"/>
    <property type="match status" value="1"/>
</dbReference>
<feature type="domain" description="RecF/RecN/SMC N-terminal" evidence="3">
    <location>
        <begin position="2"/>
        <end position="301"/>
    </location>
</feature>
<dbReference type="Pfam" id="PF02463">
    <property type="entry name" value="SMC_N"/>
    <property type="match status" value="1"/>
</dbReference>
<comment type="caution">
    <text evidence="4">The sequence shown here is derived from an EMBL/GenBank/DDBJ whole genome shotgun (WGS) entry which is preliminary data.</text>
</comment>
<evidence type="ECO:0000259" key="3">
    <source>
        <dbReference type="Pfam" id="PF02463"/>
    </source>
</evidence>
<protein>
    <submittedName>
        <fullName evidence="4">Chromosome segregation protein SMC</fullName>
    </submittedName>
</protein>
<accession>T1BKK7</accession>
<dbReference type="InterPro" id="IPR027417">
    <property type="entry name" value="P-loop_NTPase"/>
</dbReference>
<evidence type="ECO:0000256" key="1">
    <source>
        <dbReference type="SAM" id="Coils"/>
    </source>
</evidence>
<feature type="coiled-coil region" evidence="1">
    <location>
        <begin position="221"/>
        <end position="281"/>
    </location>
</feature>
<dbReference type="PANTHER" id="PTHR43977">
    <property type="entry name" value="STRUCTURAL MAINTENANCE OF CHROMOSOMES PROTEIN 3"/>
    <property type="match status" value="1"/>
</dbReference>
<dbReference type="AlphaFoldDB" id="T1BKK7"/>
<evidence type="ECO:0000256" key="2">
    <source>
        <dbReference type="SAM" id="MobiDB-lite"/>
    </source>
</evidence>
<gene>
    <name evidence="4" type="ORF">B1B_09660</name>
</gene>
<feature type="non-terminal residue" evidence="4">
    <location>
        <position position="426"/>
    </location>
</feature>
<reference evidence="4" key="1">
    <citation type="submission" date="2013-08" db="EMBL/GenBank/DDBJ databases">
        <authorList>
            <person name="Mendez C."/>
            <person name="Richter M."/>
            <person name="Ferrer M."/>
            <person name="Sanchez J."/>
        </authorList>
    </citation>
    <scope>NUCLEOTIDE SEQUENCE</scope>
</reference>
<feature type="coiled-coil region" evidence="1">
    <location>
        <begin position="311"/>
        <end position="338"/>
    </location>
</feature>
<dbReference type="InterPro" id="IPR003395">
    <property type="entry name" value="RecF/RecN/SMC_N"/>
</dbReference>
<dbReference type="Gene3D" id="3.40.50.300">
    <property type="entry name" value="P-loop containing nucleotide triphosphate hydrolases"/>
    <property type="match status" value="1"/>
</dbReference>
<sequence>MHLKKLKLRNFKSFAGAVEIPFEPGYTGVAGPNGMGKSNISDGILFVLGPKSSKALRADRLTHLFFNGGASKKPATECEVSLVFDNADRLLPVESDEVEVTRYVKLAPSDPDGYYSYFYVNGKRTTQTDIDSILSHAGLSGDGYNLVQQGDVNNIVTMGPVPRRGLLERLAGIAQFDDELGRAETKRTDLDANLDRIRTLLGEIKSRLGSLESQRLEAIQYRQLEEEKHRTEARLARAGHMMAQQEFDTCQKQVETLQQEIQKLDAERSRLVHERDELVAQIDTVDRAIAKAGGEAAEKFRTELGEKRLALATLQMNIDHQKEALQTLESRVQELNGLSSSDEKESTRLRAEETRLAEQLAEVSKRSDEIGAHLAEATGGSEHSQGKLAGAKKQVLELQRRQTEREKAWQAGVQQRESLKAQVESA</sequence>
<evidence type="ECO:0000313" key="4">
    <source>
        <dbReference type="EMBL" id="EQD54505.1"/>
    </source>
</evidence>
<feature type="region of interest" description="Disordered" evidence="2">
    <location>
        <begin position="377"/>
        <end position="426"/>
    </location>
</feature>
<organism evidence="4">
    <name type="scientific">mine drainage metagenome</name>
    <dbReference type="NCBI Taxonomy" id="410659"/>
    <lineage>
        <taxon>unclassified sequences</taxon>
        <taxon>metagenomes</taxon>
        <taxon>ecological metagenomes</taxon>
    </lineage>
</organism>
<keyword evidence="1" id="KW-0175">Coiled coil</keyword>
<name>T1BKK7_9ZZZZ</name>
<feature type="compositionally biased region" description="Basic and acidic residues" evidence="2">
    <location>
        <begin position="394"/>
        <end position="408"/>
    </location>
</feature>
<proteinExistence type="predicted"/>
<reference evidence="4" key="2">
    <citation type="journal article" date="2014" name="ISME J.">
        <title>Microbial stratification in low pH oxic and suboxic macroscopic growths along an acid mine drainage.</title>
        <authorList>
            <person name="Mendez-Garcia C."/>
            <person name="Mesa V."/>
            <person name="Sprenger R.R."/>
            <person name="Richter M."/>
            <person name="Diez M.S."/>
            <person name="Solano J."/>
            <person name="Bargiela R."/>
            <person name="Golyshina O.V."/>
            <person name="Manteca A."/>
            <person name="Ramos J.L."/>
            <person name="Gallego J.R."/>
            <person name="Llorente I."/>
            <person name="Martins Dos Santos V.A."/>
            <person name="Jensen O.N."/>
            <person name="Pelaez A.I."/>
            <person name="Sanchez J."/>
            <person name="Ferrer M."/>
        </authorList>
    </citation>
    <scope>NUCLEOTIDE SEQUENCE</scope>
</reference>
<dbReference type="EMBL" id="AUZY01006402">
    <property type="protein sequence ID" value="EQD54505.1"/>
    <property type="molecule type" value="Genomic_DNA"/>
</dbReference>